<feature type="disulfide bond" evidence="12">
    <location>
        <begin position="38"/>
        <end position="56"/>
    </location>
</feature>
<dbReference type="InterPro" id="IPR023415">
    <property type="entry name" value="LDLR_class-A_CS"/>
</dbReference>
<evidence type="ECO:0000256" key="12">
    <source>
        <dbReference type="PROSITE-ProRule" id="PRU00124"/>
    </source>
</evidence>
<keyword evidence="8" id="KW-0472">Membrane</keyword>
<dbReference type="EMBL" id="CADEBD010000309">
    <property type="protein sequence ID" value="CAB3240411.1"/>
    <property type="molecule type" value="Genomic_DNA"/>
</dbReference>
<evidence type="ECO:0000256" key="2">
    <source>
        <dbReference type="ARBA" id="ARBA00004613"/>
    </source>
</evidence>
<dbReference type="Proteomes" id="UP000494256">
    <property type="component" value="Unassembled WGS sequence"/>
</dbReference>
<dbReference type="GO" id="GO:0006897">
    <property type="term" value="P:endocytosis"/>
    <property type="evidence" value="ECO:0007669"/>
    <property type="project" value="UniProtKB-KW"/>
</dbReference>
<evidence type="ECO:0000256" key="5">
    <source>
        <dbReference type="ARBA" id="ARBA00022536"/>
    </source>
</evidence>
<evidence type="ECO:0000256" key="10">
    <source>
        <dbReference type="ARBA" id="ARBA00023170"/>
    </source>
</evidence>
<evidence type="ECO:0000313" key="15">
    <source>
        <dbReference type="Proteomes" id="UP000494256"/>
    </source>
</evidence>
<keyword evidence="5" id="KW-0245">EGF-like domain</keyword>
<gene>
    <name evidence="14" type="ORF">APLA_LOCUS9037</name>
</gene>
<evidence type="ECO:0000256" key="3">
    <source>
        <dbReference type="ARBA" id="ARBA00022475"/>
    </source>
</evidence>
<dbReference type="SMART" id="SM00192">
    <property type="entry name" value="LDLa"/>
    <property type="match status" value="1"/>
</dbReference>
<evidence type="ECO:0000313" key="14">
    <source>
        <dbReference type="EMBL" id="CAB3240411.1"/>
    </source>
</evidence>
<protein>
    <submittedName>
        <fullName evidence="14">Uncharacterized protein</fullName>
    </submittedName>
</protein>
<comment type="subcellular location">
    <subcellularLocation>
        <location evidence="1">Cell membrane</location>
        <topology evidence="1">Single-pass type I membrane protein</topology>
    </subcellularLocation>
    <subcellularLocation>
        <location evidence="2">Secreted</location>
    </subcellularLocation>
</comment>
<feature type="chain" id="PRO_5035789172" evidence="13">
    <location>
        <begin position="20"/>
        <end position="71"/>
    </location>
</feature>
<dbReference type="Pfam" id="PF00057">
    <property type="entry name" value="Ldl_recept_a"/>
    <property type="match status" value="1"/>
</dbReference>
<dbReference type="AlphaFoldDB" id="A0A8S1A4T9"/>
<evidence type="ECO:0000256" key="13">
    <source>
        <dbReference type="SAM" id="SignalP"/>
    </source>
</evidence>
<comment type="caution">
    <text evidence="14">The sequence shown here is derived from an EMBL/GenBank/DDBJ whole genome shotgun (WGS) entry which is preliminary data.</text>
</comment>
<reference evidence="14 15" key="1">
    <citation type="submission" date="2020-04" db="EMBL/GenBank/DDBJ databases">
        <authorList>
            <person name="Wallbank WR R."/>
            <person name="Pardo Diaz C."/>
            <person name="Kozak K."/>
            <person name="Martin S."/>
            <person name="Jiggins C."/>
            <person name="Moest M."/>
            <person name="Warren A I."/>
            <person name="Byers J.R.P. K."/>
            <person name="Montejo-Kovacevich G."/>
            <person name="Yen C E."/>
        </authorList>
    </citation>
    <scope>NUCLEOTIDE SEQUENCE [LARGE SCALE GENOMIC DNA]</scope>
</reference>
<evidence type="ECO:0000256" key="9">
    <source>
        <dbReference type="ARBA" id="ARBA00023157"/>
    </source>
</evidence>
<dbReference type="GO" id="GO:0005576">
    <property type="term" value="C:extracellular region"/>
    <property type="evidence" value="ECO:0007669"/>
    <property type="project" value="UniProtKB-SubCell"/>
</dbReference>
<comment type="caution">
    <text evidence="12">Lacks conserved residue(s) required for the propagation of feature annotation.</text>
</comment>
<accession>A0A8S1A4T9</accession>
<name>A0A8S1A4T9_ARCPL</name>
<keyword evidence="7" id="KW-0677">Repeat</keyword>
<dbReference type="FunFam" id="4.10.400.10:FF:000030">
    <property type="entry name" value="Sortilin related receptor 1"/>
    <property type="match status" value="1"/>
</dbReference>
<dbReference type="InterPro" id="IPR036055">
    <property type="entry name" value="LDL_receptor-like_sf"/>
</dbReference>
<dbReference type="InterPro" id="IPR002172">
    <property type="entry name" value="LDrepeatLR_classA_rpt"/>
</dbReference>
<keyword evidence="3" id="KW-1003">Cell membrane</keyword>
<feature type="signal peptide" evidence="13">
    <location>
        <begin position="1"/>
        <end position="19"/>
    </location>
</feature>
<keyword evidence="4" id="KW-0964">Secreted</keyword>
<evidence type="ECO:0000256" key="11">
    <source>
        <dbReference type="ARBA" id="ARBA00023180"/>
    </source>
</evidence>
<dbReference type="PROSITE" id="PS01209">
    <property type="entry name" value="LDLRA_1"/>
    <property type="match status" value="1"/>
</dbReference>
<keyword evidence="9 12" id="KW-1015">Disulfide bond</keyword>
<keyword evidence="13" id="KW-0732">Signal</keyword>
<dbReference type="GO" id="GO:0005886">
    <property type="term" value="C:plasma membrane"/>
    <property type="evidence" value="ECO:0007669"/>
    <property type="project" value="UniProtKB-SubCell"/>
</dbReference>
<dbReference type="PROSITE" id="PS50068">
    <property type="entry name" value="LDLRA_2"/>
    <property type="match status" value="1"/>
</dbReference>
<dbReference type="Gene3D" id="4.10.400.10">
    <property type="entry name" value="Low-density Lipoprotein Receptor"/>
    <property type="match status" value="1"/>
</dbReference>
<evidence type="ECO:0000256" key="4">
    <source>
        <dbReference type="ARBA" id="ARBA00022525"/>
    </source>
</evidence>
<organism evidence="14 15">
    <name type="scientific">Arctia plantaginis</name>
    <name type="common">Wood tiger moth</name>
    <name type="synonym">Phalaena plantaginis</name>
    <dbReference type="NCBI Taxonomy" id="874455"/>
    <lineage>
        <taxon>Eukaryota</taxon>
        <taxon>Metazoa</taxon>
        <taxon>Ecdysozoa</taxon>
        <taxon>Arthropoda</taxon>
        <taxon>Hexapoda</taxon>
        <taxon>Insecta</taxon>
        <taxon>Pterygota</taxon>
        <taxon>Neoptera</taxon>
        <taxon>Endopterygota</taxon>
        <taxon>Lepidoptera</taxon>
        <taxon>Glossata</taxon>
        <taxon>Ditrysia</taxon>
        <taxon>Noctuoidea</taxon>
        <taxon>Erebidae</taxon>
        <taxon>Arctiinae</taxon>
        <taxon>Arctia</taxon>
    </lineage>
</organism>
<feature type="disulfide bond" evidence="12">
    <location>
        <begin position="31"/>
        <end position="43"/>
    </location>
</feature>
<dbReference type="OrthoDB" id="6500128at2759"/>
<evidence type="ECO:0000256" key="8">
    <source>
        <dbReference type="ARBA" id="ARBA00023136"/>
    </source>
</evidence>
<evidence type="ECO:0000256" key="6">
    <source>
        <dbReference type="ARBA" id="ARBA00022583"/>
    </source>
</evidence>
<sequence>MWWFIFICVINVKTFGVLASNSSVKASESICSLKQFQCTNGKCIPRMWVCDLERDCEDNSDEEIEECKKGQ</sequence>
<dbReference type="SUPFAM" id="SSF57424">
    <property type="entry name" value="LDL receptor-like module"/>
    <property type="match status" value="1"/>
</dbReference>
<keyword evidence="10" id="KW-0675">Receptor</keyword>
<evidence type="ECO:0000256" key="1">
    <source>
        <dbReference type="ARBA" id="ARBA00004251"/>
    </source>
</evidence>
<evidence type="ECO:0000256" key="7">
    <source>
        <dbReference type="ARBA" id="ARBA00022737"/>
    </source>
</evidence>
<keyword evidence="6" id="KW-0254">Endocytosis</keyword>
<proteinExistence type="predicted"/>
<keyword evidence="11" id="KW-0325">Glycoprotein</keyword>
<dbReference type="CDD" id="cd00112">
    <property type="entry name" value="LDLa"/>
    <property type="match status" value="1"/>
</dbReference>